<keyword evidence="4 9" id="KW-0808">Transferase</keyword>
<evidence type="ECO:0000256" key="1">
    <source>
        <dbReference type="ARBA" id="ARBA00004651"/>
    </source>
</evidence>
<protein>
    <recommendedName>
        <fullName evidence="9">Apolipoprotein N-acyltransferase</fullName>
        <shortName evidence="9">ALP N-acyltransferase</shortName>
        <ecNumber evidence="9">2.3.1.269</ecNumber>
    </recommendedName>
</protein>
<comment type="pathway">
    <text evidence="9">Protein modification; lipoprotein biosynthesis (N-acyl transfer).</text>
</comment>
<dbReference type="InterPro" id="IPR036526">
    <property type="entry name" value="C-N_Hydrolase_sf"/>
</dbReference>
<evidence type="ECO:0000256" key="5">
    <source>
        <dbReference type="ARBA" id="ARBA00022692"/>
    </source>
</evidence>
<comment type="similarity">
    <text evidence="2 9">Belongs to the CN hydrolase family. Apolipoprotein N-acyltransferase subfamily.</text>
</comment>
<dbReference type="Proteomes" id="UP000006334">
    <property type="component" value="Unassembled WGS sequence"/>
</dbReference>
<evidence type="ECO:0000256" key="9">
    <source>
        <dbReference type="HAMAP-Rule" id="MF_01148"/>
    </source>
</evidence>
<dbReference type="GO" id="GO:0005886">
    <property type="term" value="C:plasma membrane"/>
    <property type="evidence" value="ECO:0007669"/>
    <property type="project" value="UniProtKB-SubCell"/>
</dbReference>
<feature type="transmembrane region" description="Helical" evidence="9">
    <location>
        <begin position="6"/>
        <end position="39"/>
    </location>
</feature>
<keyword evidence="8 9" id="KW-0012">Acyltransferase</keyword>
<feature type="transmembrane region" description="Helical" evidence="9">
    <location>
        <begin position="150"/>
        <end position="173"/>
    </location>
</feature>
<comment type="caution">
    <text evidence="11">The sequence shown here is derived from an EMBL/GenBank/DDBJ whole genome shotgun (WGS) entry which is preliminary data.</text>
</comment>
<feature type="transmembrane region" description="Helical" evidence="9">
    <location>
        <begin position="479"/>
        <end position="497"/>
    </location>
</feature>
<dbReference type="InterPro" id="IPR003010">
    <property type="entry name" value="C-N_Hydrolase"/>
</dbReference>
<feature type="transmembrane region" description="Helical" evidence="9">
    <location>
        <begin position="111"/>
        <end position="130"/>
    </location>
</feature>
<comment type="catalytic activity">
    <reaction evidence="9">
        <text>N-terminal S-1,2-diacyl-sn-glyceryl-L-cysteinyl-[lipoprotein] + a glycerophospholipid = N-acyl-S-1,2-diacyl-sn-glyceryl-L-cysteinyl-[lipoprotein] + a 2-acyl-sn-glycero-3-phospholipid + H(+)</text>
        <dbReference type="Rhea" id="RHEA:48228"/>
        <dbReference type="Rhea" id="RHEA-COMP:14681"/>
        <dbReference type="Rhea" id="RHEA-COMP:14684"/>
        <dbReference type="ChEBI" id="CHEBI:15378"/>
        <dbReference type="ChEBI" id="CHEBI:136912"/>
        <dbReference type="ChEBI" id="CHEBI:140656"/>
        <dbReference type="ChEBI" id="CHEBI:140657"/>
        <dbReference type="ChEBI" id="CHEBI:140660"/>
        <dbReference type="EC" id="2.3.1.269"/>
    </reaction>
</comment>
<dbReference type="GO" id="GO:0042158">
    <property type="term" value="P:lipoprotein biosynthetic process"/>
    <property type="evidence" value="ECO:0007669"/>
    <property type="project" value="UniProtKB-UniRule"/>
</dbReference>
<dbReference type="PANTHER" id="PTHR38686">
    <property type="entry name" value="APOLIPOPROTEIN N-ACYLTRANSFERASE"/>
    <property type="match status" value="1"/>
</dbReference>
<dbReference type="SUPFAM" id="SSF56317">
    <property type="entry name" value="Carbon-nitrogen hydrolase"/>
    <property type="match status" value="1"/>
</dbReference>
<feature type="transmembrane region" description="Helical" evidence="9">
    <location>
        <begin position="76"/>
        <end position="104"/>
    </location>
</feature>
<gene>
    <name evidence="9 11" type="primary">lnt</name>
    <name evidence="11" type="ORF">GLIP_0275</name>
</gene>
<dbReference type="Pfam" id="PF00795">
    <property type="entry name" value="CN_hydrolase"/>
    <property type="match status" value="1"/>
</dbReference>
<keyword evidence="5 9" id="KW-0812">Transmembrane</keyword>
<dbReference type="UniPathway" id="UPA00666"/>
<dbReference type="AlphaFoldDB" id="K6YNL5"/>
<accession>K6YNL5</accession>
<name>K6YNL5_9ALTE</name>
<evidence type="ECO:0000313" key="11">
    <source>
        <dbReference type="EMBL" id="GAC12925.1"/>
    </source>
</evidence>
<dbReference type="NCBIfam" id="TIGR00546">
    <property type="entry name" value="lnt"/>
    <property type="match status" value="1"/>
</dbReference>
<keyword evidence="11" id="KW-0449">Lipoprotein</keyword>
<keyword evidence="3 9" id="KW-1003">Cell membrane</keyword>
<reference evidence="11 12" key="1">
    <citation type="journal article" date="2017" name="Antonie Van Leeuwenhoek">
        <title>Rhizobium rhizosphaerae sp. nov., a novel species isolated from rice rhizosphere.</title>
        <authorList>
            <person name="Zhao J.J."/>
            <person name="Zhang J."/>
            <person name="Zhang R.J."/>
            <person name="Zhang C.W."/>
            <person name="Yin H.Q."/>
            <person name="Zhang X.X."/>
        </authorList>
    </citation>
    <scope>NUCLEOTIDE SEQUENCE [LARGE SCALE GENOMIC DNA]</scope>
    <source>
        <strain evidence="11 12">E3</strain>
    </source>
</reference>
<proteinExistence type="inferred from homology"/>
<dbReference type="CDD" id="cd07571">
    <property type="entry name" value="ALP_N-acyl_transferase"/>
    <property type="match status" value="1"/>
</dbReference>
<dbReference type="HAMAP" id="MF_01148">
    <property type="entry name" value="Lnt"/>
    <property type="match status" value="1"/>
</dbReference>
<organism evidence="11 12">
    <name type="scientific">Aliiglaciecola lipolytica E3</name>
    <dbReference type="NCBI Taxonomy" id="1127673"/>
    <lineage>
        <taxon>Bacteria</taxon>
        <taxon>Pseudomonadati</taxon>
        <taxon>Pseudomonadota</taxon>
        <taxon>Gammaproteobacteria</taxon>
        <taxon>Alteromonadales</taxon>
        <taxon>Alteromonadaceae</taxon>
        <taxon>Aliiglaciecola</taxon>
    </lineage>
</organism>
<evidence type="ECO:0000256" key="4">
    <source>
        <dbReference type="ARBA" id="ARBA00022679"/>
    </source>
</evidence>
<dbReference type="Gene3D" id="3.60.110.10">
    <property type="entry name" value="Carbon-nitrogen hydrolase"/>
    <property type="match status" value="1"/>
</dbReference>
<evidence type="ECO:0000259" key="10">
    <source>
        <dbReference type="PROSITE" id="PS50263"/>
    </source>
</evidence>
<dbReference type="PANTHER" id="PTHR38686:SF1">
    <property type="entry name" value="APOLIPOPROTEIN N-ACYLTRANSFERASE"/>
    <property type="match status" value="1"/>
</dbReference>
<dbReference type="OrthoDB" id="9804277at2"/>
<evidence type="ECO:0000256" key="8">
    <source>
        <dbReference type="ARBA" id="ARBA00023315"/>
    </source>
</evidence>
<dbReference type="InterPro" id="IPR045378">
    <property type="entry name" value="LNT_N"/>
</dbReference>
<feature type="domain" description="CN hydrolase" evidence="10">
    <location>
        <begin position="215"/>
        <end position="466"/>
    </location>
</feature>
<dbReference type="EC" id="2.3.1.269" evidence="9"/>
<comment type="function">
    <text evidence="9">Catalyzes the phospholipid dependent N-acylation of the N-terminal cysteine of apolipoprotein, the last step in lipoprotein maturation.</text>
</comment>
<sequence length="502" mass="56344">MLHYLGVILIGALLTFSYAPFSFWFLTPVLLSGFFYLLLNTNKAKSAFNTGFVFGLGWFGAGISWVHVSIADFGGLPIIGSVGLMVLLCSFLALYPGLFCYFLYRFVKLRYWPLLAPFIWFVIEFLRSWLLTGFPWLSLGYSQIQSPLSGWMPVIGETGVSVILIALTVSVALSLKQKSYLSVVMLPLIFFTGGWALNKISWVTPEANTTSIAMVQGNIKQEMRWMPEQEAPTMQKYMNLTSQHWHNKLVIWPEAAVPQLESSAESFLLKLDAQAVDSDTGLITGIVNYDYDSRQAFNNLIAVGKLSPQDTQGQYHYMHANRYDKHHLLPIGEFIPFEAWLRNLAPIFDLPMSSFTRGDYLQPNIVSNGINLAPAVCFEIAFPRQISANLMADTDFIITVSNDAWFGRSHGPDQHLEIAQVRAKEFGIPVLRATNNGITAFIGHDGAVISRLPQFEAGVLSADLATTTGFTPYRKWGDLPLWLLSLLAFIWMIVDYSKNKRQ</sequence>
<evidence type="ECO:0000256" key="7">
    <source>
        <dbReference type="ARBA" id="ARBA00023136"/>
    </source>
</evidence>
<comment type="subcellular location">
    <subcellularLocation>
        <location evidence="1 9">Cell membrane</location>
        <topology evidence="1 9">Multi-pass membrane protein</topology>
    </subcellularLocation>
</comment>
<dbReference type="eggNOG" id="COG0815">
    <property type="taxonomic scope" value="Bacteria"/>
</dbReference>
<evidence type="ECO:0000256" key="2">
    <source>
        <dbReference type="ARBA" id="ARBA00010065"/>
    </source>
</evidence>
<evidence type="ECO:0000256" key="6">
    <source>
        <dbReference type="ARBA" id="ARBA00022989"/>
    </source>
</evidence>
<evidence type="ECO:0000313" key="12">
    <source>
        <dbReference type="Proteomes" id="UP000006334"/>
    </source>
</evidence>
<feature type="transmembrane region" description="Helical" evidence="9">
    <location>
        <begin position="180"/>
        <end position="197"/>
    </location>
</feature>
<evidence type="ECO:0000256" key="3">
    <source>
        <dbReference type="ARBA" id="ARBA00022475"/>
    </source>
</evidence>
<dbReference type="RefSeq" id="WP_008842745.1">
    <property type="nucleotide sequence ID" value="NZ_BAEN01000011.1"/>
</dbReference>
<keyword evidence="7 9" id="KW-0472">Membrane</keyword>
<dbReference type="GO" id="GO:0016410">
    <property type="term" value="F:N-acyltransferase activity"/>
    <property type="evidence" value="ECO:0007669"/>
    <property type="project" value="UniProtKB-UniRule"/>
</dbReference>
<keyword evidence="12" id="KW-1185">Reference proteome</keyword>
<dbReference type="EMBL" id="BAEN01000011">
    <property type="protein sequence ID" value="GAC12925.1"/>
    <property type="molecule type" value="Genomic_DNA"/>
</dbReference>
<dbReference type="PROSITE" id="PS50263">
    <property type="entry name" value="CN_HYDROLASE"/>
    <property type="match status" value="1"/>
</dbReference>
<dbReference type="InterPro" id="IPR004563">
    <property type="entry name" value="Apolipo_AcylTrfase"/>
</dbReference>
<dbReference type="STRING" id="1127673.GLIP_0275"/>
<keyword evidence="6 9" id="KW-1133">Transmembrane helix</keyword>
<dbReference type="Pfam" id="PF20154">
    <property type="entry name" value="LNT_N"/>
    <property type="match status" value="1"/>
</dbReference>
<feature type="transmembrane region" description="Helical" evidence="9">
    <location>
        <begin position="51"/>
        <end position="70"/>
    </location>
</feature>